<feature type="region of interest" description="Disordered" evidence="1">
    <location>
        <begin position="61"/>
        <end position="90"/>
    </location>
</feature>
<dbReference type="Proteomes" id="UP000008063">
    <property type="component" value="Unassembled WGS sequence"/>
</dbReference>
<protein>
    <submittedName>
        <fullName evidence="2">Uncharacterized protein</fullName>
    </submittedName>
</protein>
<evidence type="ECO:0000313" key="3">
    <source>
        <dbReference type="Proteomes" id="UP000008063"/>
    </source>
</evidence>
<evidence type="ECO:0000313" key="2">
    <source>
        <dbReference type="EMBL" id="EGO01254.1"/>
    </source>
</evidence>
<feature type="compositionally biased region" description="Polar residues" evidence="1">
    <location>
        <begin position="144"/>
        <end position="153"/>
    </location>
</feature>
<feature type="region of interest" description="Disordered" evidence="1">
    <location>
        <begin position="127"/>
        <end position="153"/>
    </location>
</feature>
<dbReference type="OrthoDB" id="3269842at2759"/>
<dbReference type="OMA" id="GREMVKI"/>
<accession>F8PS72</accession>
<gene>
    <name evidence="2" type="ORF">SERLA73DRAFT_26768</name>
</gene>
<reference evidence="3" key="1">
    <citation type="journal article" date="2011" name="Science">
        <title>The plant cell wall-decomposing machinery underlies the functional diversity of forest fungi.</title>
        <authorList>
            <person name="Eastwood D.C."/>
            <person name="Floudas D."/>
            <person name="Binder M."/>
            <person name="Majcherczyk A."/>
            <person name="Schneider P."/>
            <person name="Aerts A."/>
            <person name="Asiegbu F.O."/>
            <person name="Baker S.E."/>
            <person name="Barry K."/>
            <person name="Bendiksby M."/>
            <person name="Blumentritt M."/>
            <person name="Coutinho P.M."/>
            <person name="Cullen D."/>
            <person name="de Vries R.P."/>
            <person name="Gathman A."/>
            <person name="Goodell B."/>
            <person name="Henrissat B."/>
            <person name="Ihrmark K."/>
            <person name="Kauserud H."/>
            <person name="Kohler A."/>
            <person name="LaButti K."/>
            <person name="Lapidus A."/>
            <person name="Lavin J.L."/>
            <person name="Lee Y.-H."/>
            <person name="Lindquist E."/>
            <person name="Lilly W."/>
            <person name="Lucas S."/>
            <person name="Morin E."/>
            <person name="Murat C."/>
            <person name="Oguiza J.A."/>
            <person name="Park J."/>
            <person name="Pisabarro A.G."/>
            <person name="Riley R."/>
            <person name="Rosling A."/>
            <person name="Salamov A."/>
            <person name="Schmidt O."/>
            <person name="Schmutz J."/>
            <person name="Skrede I."/>
            <person name="Stenlid J."/>
            <person name="Wiebenga A."/>
            <person name="Xie X."/>
            <person name="Kuees U."/>
            <person name="Hibbett D.S."/>
            <person name="Hoffmeister D."/>
            <person name="Hoegberg N."/>
            <person name="Martin F."/>
            <person name="Grigoriev I.V."/>
            <person name="Watkinson S.C."/>
        </authorList>
    </citation>
    <scope>NUCLEOTIDE SEQUENCE [LARGE SCALE GENOMIC DNA]</scope>
    <source>
        <strain evidence="3">strain S7.3</strain>
    </source>
</reference>
<evidence type="ECO:0000256" key="1">
    <source>
        <dbReference type="SAM" id="MobiDB-lite"/>
    </source>
</evidence>
<proteinExistence type="predicted"/>
<feature type="non-terminal residue" evidence="2">
    <location>
        <position position="153"/>
    </location>
</feature>
<dbReference type="HOGENOM" id="CLU_1717688_0_0_1"/>
<feature type="non-terminal residue" evidence="2">
    <location>
        <position position="1"/>
    </location>
</feature>
<dbReference type="InParanoid" id="F8PS72"/>
<dbReference type="AlphaFoldDB" id="F8PS72"/>
<sequence length="153" mass="16824">TSSPSREAPPLYANFNPQGTLDVHGTLLVIAKRFEKLERWTVSHVRALEERMGDVERWLVERENEKDKTKDEARAPEGSEDATSKLEANSRDYALTNDLATIKEDMTELQSRVGELGREMAKLATSPAVLSSAPARSSPVISIAPQTSSSIVS</sequence>
<organism evidence="3">
    <name type="scientific">Serpula lacrymans var. lacrymans (strain S7.3)</name>
    <name type="common">Dry rot fungus</name>
    <dbReference type="NCBI Taxonomy" id="936435"/>
    <lineage>
        <taxon>Eukaryota</taxon>
        <taxon>Fungi</taxon>
        <taxon>Dikarya</taxon>
        <taxon>Basidiomycota</taxon>
        <taxon>Agaricomycotina</taxon>
        <taxon>Agaricomycetes</taxon>
        <taxon>Agaricomycetidae</taxon>
        <taxon>Boletales</taxon>
        <taxon>Coniophorineae</taxon>
        <taxon>Serpulaceae</taxon>
        <taxon>Serpula</taxon>
    </lineage>
</organism>
<name>F8PS72_SERL3</name>
<dbReference type="EMBL" id="GL945478">
    <property type="protein sequence ID" value="EGO01254.1"/>
    <property type="molecule type" value="Genomic_DNA"/>
</dbReference>
<keyword evidence="3" id="KW-1185">Reference proteome</keyword>